<comment type="similarity">
    <text evidence="8">Belongs to the TRAP transporter small permease family.</text>
</comment>
<feature type="transmembrane region" description="Helical" evidence="9">
    <location>
        <begin position="16"/>
        <end position="38"/>
    </location>
</feature>
<accession>A0ABN0NW26</accession>
<dbReference type="PANTHER" id="PTHR35011">
    <property type="entry name" value="2,3-DIKETO-L-GULONATE TRAP TRANSPORTER SMALL PERMEASE PROTEIN YIAM"/>
    <property type="match status" value="1"/>
</dbReference>
<dbReference type="InterPro" id="IPR055348">
    <property type="entry name" value="DctQ"/>
</dbReference>
<evidence type="ECO:0000313" key="12">
    <source>
        <dbReference type="Proteomes" id="UP000016649"/>
    </source>
</evidence>
<feature type="transmembrane region" description="Helical" evidence="9">
    <location>
        <begin position="53"/>
        <end position="72"/>
    </location>
</feature>
<evidence type="ECO:0000256" key="6">
    <source>
        <dbReference type="ARBA" id="ARBA00022989"/>
    </source>
</evidence>
<keyword evidence="2" id="KW-0813">Transport</keyword>
<evidence type="ECO:0000256" key="3">
    <source>
        <dbReference type="ARBA" id="ARBA00022475"/>
    </source>
</evidence>
<evidence type="ECO:0000256" key="8">
    <source>
        <dbReference type="ARBA" id="ARBA00038436"/>
    </source>
</evidence>
<protein>
    <submittedName>
        <fullName evidence="11">TRAP transporter, DctQ-like membrane protein</fullName>
    </submittedName>
</protein>
<evidence type="ECO:0000256" key="4">
    <source>
        <dbReference type="ARBA" id="ARBA00022519"/>
    </source>
</evidence>
<comment type="caution">
    <text evidence="11">The sequence shown here is derived from an EMBL/GenBank/DDBJ whole genome shotgun (WGS) entry which is preliminary data.</text>
</comment>
<keyword evidence="12" id="KW-1185">Reference proteome</keyword>
<evidence type="ECO:0000256" key="9">
    <source>
        <dbReference type="SAM" id="Phobius"/>
    </source>
</evidence>
<dbReference type="Pfam" id="PF04290">
    <property type="entry name" value="DctQ"/>
    <property type="match status" value="1"/>
</dbReference>
<keyword evidence="5 9" id="KW-0812">Transmembrane</keyword>
<dbReference type="Proteomes" id="UP000016649">
    <property type="component" value="Unassembled WGS sequence"/>
</dbReference>
<evidence type="ECO:0000256" key="1">
    <source>
        <dbReference type="ARBA" id="ARBA00004429"/>
    </source>
</evidence>
<feature type="transmembrane region" description="Helical" evidence="9">
    <location>
        <begin position="134"/>
        <end position="155"/>
    </location>
</feature>
<feature type="transmembrane region" description="Helical" evidence="9">
    <location>
        <begin position="93"/>
        <end position="114"/>
    </location>
</feature>
<name>A0ABN0NW26_TRELE</name>
<evidence type="ECO:0000259" key="10">
    <source>
        <dbReference type="Pfam" id="PF04290"/>
    </source>
</evidence>
<comment type="subcellular location">
    <subcellularLocation>
        <location evidence="1">Cell inner membrane</location>
        <topology evidence="1">Multi-pass membrane protein</topology>
    </subcellularLocation>
</comment>
<evidence type="ECO:0000256" key="5">
    <source>
        <dbReference type="ARBA" id="ARBA00022692"/>
    </source>
</evidence>
<gene>
    <name evidence="11" type="ORF">HMPREF9193_01999</name>
</gene>
<organism evidence="11 12">
    <name type="scientific">Treponema lecithinolyticum ATCC 700332</name>
    <dbReference type="NCBI Taxonomy" id="1321815"/>
    <lineage>
        <taxon>Bacteria</taxon>
        <taxon>Pseudomonadati</taxon>
        <taxon>Spirochaetota</taxon>
        <taxon>Spirochaetia</taxon>
        <taxon>Spirochaetales</taxon>
        <taxon>Treponemataceae</taxon>
        <taxon>Treponema</taxon>
    </lineage>
</organism>
<keyword evidence="3" id="KW-1003">Cell membrane</keyword>
<dbReference type="PANTHER" id="PTHR35011:SF11">
    <property type="entry name" value="TRAP TRANSPORTER SMALL PERMEASE PROTEIN"/>
    <property type="match status" value="1"/>
</dbReference>
<keyword evidence="7 9" id="KW-0472">Membrane</keyword>
<keyword evidence="4" id="KW-0997">Cell inner membrane</keyword>
<dbReference type="InterPro" id="IPR007387">
    <property type="entry name" value="TRAP_DctQ"/>
</dbReference>
<reference evidence="11 12" key="1">
    <citation type="submission" date="2013-08" db="EMBL/GenBank/DDBJ databases">
        <authorList>
            <person name="Weinstock G."/>
            <person name="Sodergren E."/>
            <person name="Wylie T."/>
            <person name="Fulton L."/>
            <person name="Fulton R."/>
            <person name="Fronick C."/>
            <person name="O'Laughlin M."/>
            <person name="Godfrey J."/>
            <person name="Miner T."/>
            <person name="Herter B."/>
            <person name="Appelbaum E."/>
            <person name="Cordes M."/>
            <person name="Lek S."/>
            <person name="Wollam A."/>
            <person name="Pepin K.H."/>
            <person name="Palsikar V.B."/>
            <person name="Mitreva M."/>
            <person name="Wilson R.K."/>
        </authorList>
    </citation>
    <scope>NUCLEOTIDE SEQUENCE [LARGE SCALE GENOMIC DNA]</scope>
    <source>
        <strain evidence="11 12">ATCC 700332</strain>
    </source>
</reference>
<evidence type="ECO:0000313" key="11">
    <source>
        <dbReference type="EMBL" id="ERJ91546.1"/>
    </source>
</evidence>
<keyword evidence="6 9" id="KW-1133">Transmembrane helix</keyword>
<proteinExistence type="inferred from homology"/>
<sequence>MKPADVLKKADNIVRFLLKTVTLCMFAVLMIMIALNVFNRLVPITSFHWLDEIIELCFAAMTFYGAAAVWIIKGHYSVGNWLENRITHPAGKAFLRILIDSISCVFFIILFRYSLNLMLKTKEVTAVFQIPRSVLYACMPISSAVMVFYTVAFIANEIIGICKRS</sequence>
<dbReference type="RefSeq" id="WP_021686172.1">
    <property type="nucleotide sequence ID" value="NZ_KI260554.1"/>
</dbReference>
<evidence type="ECO:0000256" key="7">
    <source>
        <dbReference type="ARBA" id="ARBA00023136"/>
    </source>
</evidence>
<dbReference type="EMBL" id="AWVH01000044">
    <property type="protein sequence ID" value="ERJ91546.1"/>
    <property type="molecule type" value="Genomic_DNA"/>
</dbReference>
<feature type="domain" description="Tripartite ATP-independent periplasmic transporters DctQ component" evidence="10">
    <location>
        <begin position="29"/>
        <end position="157"/>
    </location>
</feature>
<evidence type="ECO:0000256" key="2">
    <source>
        <dbReference type="ARBA" id="ARBA00022448"/>
    </source>
</evidence>